<dbReference type="OrthoDB" id="66163at2"/>
<dbReference type="InterPro" id="IPR048792">
    <property type="entry name" value="CarD_C"/>
</dbReference>
<dbReference type="Gene3D" id="1.20.58.1290">
    <property type="entry name" value="CarD-like, C-terminal domain"/>
    <property type="match status" value="1"/>
</dbReference>
<name>A0A1H7D6C6_9DEIO</name>
<organism evidence="2 3">
    <name type="scientific">Deinococcus reticulitermitis</name>
    <dbReference type="NCBI Taxonomy" id="856736"/>
    <lineage>
        <taxon>Bacteria</taxon>
        <taxon>Thermotogati</taxon>
        <taxon>Deinococcota</taxon>
        <taxon>Deinococci</taxon>
        <taxon>Deinococcales</taxon>
        <taxon>Deinococcaceae</taxon>
        <taxon>Deinococcus</taxon>
    </lineage>
</organism>
<dbReference type="InterPro" id="IPR036101">
    <property type="entry name" value="CarD-like/TRCF_RID_sf"/>
</dbReference>
<dbReference type="Proteomes" id="UP000199223">
    <property type="component" value="Unassembled WGS sequence"/>
</dbReference>
<evidence type="ECO:0000313" key="3">
    <source>
        <dbReference type="Proteomes" id="UP000199223"/>
    </source>
</evidence>
<dbReference type="InterPro" id="IPR003711">
    <property type="entry name" value="CarD-like/TRCF_RID"/>
</dbReference>
<dbReference type="SMART" id="SM01058">
    <property type="entry name" value="CarD_TRCF"/>
    <property type="match status" value="1"/>
</dbReference>
<dbReference type="PANTHER" id="PTHR38447">
    <property type="entry name" value="TRANSCRIPTION FACTOR YDEB-RELATED"/>
    <property type="match status" value="1"/>
</dbReference>
<dbReference type="SUPFAM" id="SSF141259">
    <property type="entry name" value="CarD-like"/>
    <property type="match status" value="1"/>
</dbReference>
<dbReference type="EMBL" id="FNZA01000043">
    <property type="protein sequence ID" value="SEJ93735.1"/>
    <property type="molecule type" value="Genomic_DNA"/>
</dbReference>
<protein>
    <submittedName>
        <fullName evidence="2">Transcriptional regulator, CarD family</fullName>
    </submittedName>
</protein>
<feature type="domain" description="CarD-like/TRCF RNAP-interacting" evidence="1">
    <location>
        <begin position="2"/>
        <end position="111"/>
    </location>
</feature>
<evidence type="ECO:0000259" key="1">
    <source>
        <dbReference type="SMART" id="SM01058"/>
    </source>
</evidence>
<dbReference type="InterPro" id="IPR052531">
    <property type="entry name" value="CarD-like_regulator"/>
</dbReference>
<sequence length="162" mass="17835">MGDRVVLSPYGLGIVRGTCHRDVAGETLTYYEVDFPETGHCAFVPVACPDHAGLRAALTSDQLPALLAILQGKWGTGLALPRQWSARQRRVAEILGQGQPHELATLAGELYRWNAQRALPDLDRHAFKQALSRLEQEVTGLEDETALDVQQFLQNARAALNH</sequence>
<proteinExistence type="predicted"/>
<dbReference type="GO" id="GO:0009303">
    <property type="term" value="P:rRNA transcription"/>
    <property type="evidence" value="ECO:0007669"/>
    <property type="project" value="TreeGrafter"/>
</dbReference>
<dbReference type="Gene3D" id="2.40.10.170">
    <property type="match status" value="1"/>
</dbReference>
<dbReference type="PANTHER" id="PTHR38447:SF1">
    <property type="entry name" value="RNA POLYMERASE-BINDING TRANSCRIPTION FACTOR CARD"/>
    <property type="match status" value="1"/>
</dbReference>
<accession>A0A1H7D6C6</accession>
<gene>
    <name evidence="2" type="ORF">SAMN04488058_1438</name>
</gene>
<keyword evidence="3" id="KW-1185">Reference proteome</keyword>
<dbReference type="Pfam" id="PF21095">
    <property type="entry name" value="CarD_C"/>
    <property type="match status" value="1"/>
</dbReference>
<evidence type="ECO:0000313" key="2">
    <source>
        <dbReference type="EMBL" id="SEJ93735.1"/>
    </source>
</evidence>
<dbReference type="InterPro" id="IPR042215">
    <property type="entry name" value="CarD-like_C"/>
</dbReference>
<dbReference type="AlphaFoldDB" id="A0A1H7D6C6"/>
<reference evidence="3" key="1">
    <citation type="submission" date="2016-10" db="EMBL/GenBank/DDBJ databases">
        <authorList>
            <person name="Varghese N."/>
            <person name="Submissions S."/>
        </authorList>
    </citation>
    <scope>NUCLEOTIDE SEQUENCE [LARGE SCALE GENOMIC DNA]</scope>
    <source>
        <strain evidence="3">CGMCC 1.10218</strain>
    </source>
</reference>
<dbReference type="STRING" id="856736.SAMN04488058_1438"/>